<dbReference type="InterPro" id="IPR002035">
    <property type="entry name" value="VWF_A"/>
</dbReference>
<dbReference type="CDD" id="cd04048">
    <property type="entry name" value="C2A_Copine"/>
    <property type="match status" value="1"/>
</dbReference>
<dbReference type="GO" id="GO:0046872">
    <property type="term" value="F:metal ion binding"/>
    <property type="evidence" value="ECO:0007669"/>
    <property type="project" value="UniProtKB-KW"/>
</dbReference>
<feature type="domain" description="C2" evidence="5">
    <location>
        <begin position="134"/>
        <end position="261"/>
    </location>
</feature>
<dbReference type="SMART" id="SM00327">
    <property type="entry name" value="VWA"/>
    <property type="match status" value="1"/>
</dbReference>
<dbReference type="InterPro" id="IPR010734">
    <property type="entry name" value="Copine_C"/>
</dbReference>
<dbReference type="FunFam" id="3.40.50.410:FF:000042">
    <property type="entry name" value="Copine 4"/>
    <property type="match status" value="1"/>
</dbReference>
<dbReference type="Pfam" id="PF07002">
    <property type="entry name" value="Copine"/>
    <property type="match status" value="1"/>
</dbReference>
<keyword evidence="4" id="KW-0106">Calcium</keyword>
<dbReference type="PROSITE" id="PS50004">
    <property type="entry name" value="C2"/>
    <property type="match status" value="2"/>
</dbReference>
<evidence type="ECO:0000313" key="6">
    <source>
        <dbReference type="Ensembl" id="ENSOMYP00000132812.1"/>
    </source>
</evidence>
<dbReference type="Gene3D" id="2.60.40.150">
    <property type="entry name" value="C2 domain"/>
    <property type="match status" value="2"/>
</dbReference>
<dbReference type="InterPro" id="IPR037768">
    <property type="entry name" value="C2B_Copine"/>
</dbReference>
<keyword evidence="7" id="KW-1185">Reference proteome</keyword>
<name>A0A8K9XGT1_ONCMY</name>
<dbReference type="CDD" id="cd04047">
    <property type="entry name" value="C2B_Copine"/>
    <property type="match status" value="1"/>
</dbReference>
<feature type="domain" description="C2" evidence="5">
    <location>
        <begin position="6"/>
        <end position="128"/>
    </location>
</feature>
<comment type="similarity">
    <text evidence="1">Belongs to the copine family.</text>
</comment>
<keyword evidence="3" id="KW-0677">Repeat</keyword>
<proteinExistence type="inferred from homology"/>
<accession>A0A8K9XGT1</accession>
<dbReference type="PANTHER" id="PTHR10857">
    <property type="entry name" value="COPINE"/>
    <property type="match status" value="1"/>
</dbReference>
<dbReference type="InterPro" id="IPR036465">
    <property type="entry name" value="vWFA_dom_sf"/>
</dbReference>
<protein>
    <recommendedName>
        <fullName evidence="5">C2 domain-containing protein</fullName>
    </recommendedName>
</protein>
<evidence type="ECO:0000259" key="5">
    <source>
        <dbReference type="PROSITE" id="PS50004"/>
    </source>
</evidence>
<dbReference type="InterPro" id="IPR035892">
    <property type="entry name" value="C2_domain_sf"/>
</dbReference>
<evidence type="ECO:0000256" key="1">
    <source>
        <dbReference type="ARBA" id="ARBA00009048"/>
    </source>
</evidence>
<gene>
    <name evidence="6" type="primary">LOC110535394</name>
</gene>
<evidence type="ECO:0000256" key="4">
    <source>
        <dbReference type="ARBA" id="ARBA00022837"/>
    </source>
</evidence>
<dbReference type="GO" id="GO:0071277">
    <property type="term" value="P:cellular response to calcium ion"/>
    <property type="evidence" value="ECO:0007669"/>
    <property type="project" value="TreeGrafter"/>
</dbReference>
<dbReference type="Pfam" id="PF00168">
    <property type="entry name" value="C2"/>
    <property type="match status" value="2"/>
</dbReference>
<dbReference type="AlphaFoldDB" id="A0A8K9XGT1"/>
<dbReference type="GO" id="GO:0005886">
    <property type="term" value="C:plasma membrane"/>
    <property type="evidence" value="ECO:0007669"/>
    <property type="project" value="TreeGrafter"/>
</dbReference>
<dbReference type="GeneTree" id="ENSGT00940000155519"/>
<dbReference type="InterPro" id="IPR000008">
    <property type="entry name" value="C2_dom"/>
</dbReference>
<dbReference type="Gene3D" id="3.40.50.410">
    <property type="entry name" value="von Willebrand factor, type A domain"/>
    <property type="match status" value="1"/>
</dbReference>
<dbReference type="SMART" id="SM00239">
    <property type="entry name" value="C2"/>
    <property type="match status" value="2"/>
</dbReference>
<sequence>MSNIYESAANTLGLFNSPCLAKVELRVTCKGISDRDALSKPDPCVLIKMQSHGQWLEVDRTEVIRSSISPTFSKVFTVDFYFEEVQRLRYELYDISSNHNGIKEADFLGAMECTLGQIVSQRKLTKPLLKQGSTVSKSFIMVTAEELTGNDDYVELSFSARKLDDKDFFSKSDPFLEIFRMNDDDTLQLVHRTETVMNNLNPVWKTFKTSLNSLCSGDHDRPLKCTVWDWDSNGKHDYIGEYQATFKEMRGAMDGRQVQWECINPKYQIKKKNYKNSGIVILNQCKGKVHTFAVIGVKLPFDCHLSSQVAIDFTASNGDPHNSCSLHYIHPYQPNEYLKALVAVGEICQDYDSDKMFPAFGFGAQIPPDFKVSHDFAVNFNEENPECAGIQGVVEAYQTCLPKLQLYGPTNIAPIIQKVASSASQEMHTKEAMQYFILLILTDGVITDMADTREAIVQASHLPMSIIIVGVGSADFSDMQMLDGDDGILRSPKGEPCLRDIVQFVPFRNFKHGSPAELAKTVLAEVPNQVVDYYNNKGIKPKVPSEFESSRTFAP</sequence>
<dbReference type="InterPro" id="IPR045052">
    <property type="entry name" value="Copine"/>
</dbReference>
<dbReference type="GO" id="GO:0005544">
    <property type="term" value="F:calcium-dependent phospholipid binding"/>
    <property type="evidence" value="ECO:0007669"/>
    <property type="project" value="InterPro"/>
</dbReference>
<dbReference type="FunFam" id="2.60.40.150:FF:000132">
    <property type="entry name" value="Copine 7"/>
    <property type="match status" value="1"/>
</dbReference>
<dbReference type="SUPFAM" id="SSF53300">
    <property type="entry name" value="vWA-like"/>
    <property type="match status" value="1"/>
</dbReference>
<organism evidence="6 7">
    <name type="scientific">Oncorhynchus mykiss</name>
    <name type="common">Rainbow trout</name>
    <name type="synonym">Salmo gairdneri</name>
    <dbReference type="NCBI Taxonomy" id="8022"/>
    <lineage>
        <taxon>Eukaryota</taxon>
        <taxon>Metazoa</taxon>
        <taxon>Chordata</taxon>
        <taxon>Craniata</taxon>
        <taxon>Vertebrata</taxon>
        <taxon>Euteleostomi</taxon>
        <taxon>Actinopterygii</taxon>
        <taxon>Neopterygii</taxon>
        <taxon>Teleostei</taxon>
        <taxon>Protacanthopterygii</taxon>
        <taxon>Salmoniformes</taxon>
        <taxon>Salmonidae</taxon>
        <taxon>Salmoninae</taxon>
        <taxon>Oncorhynchus</taxon>
    </lineage>
</organism>
<dbReference type="PANTHER" id="PTHR10857:SF4">
    <property type="entry name" value="COPINE-4"/>
    <property type="match status" value="1"/>
</dbReference>
<evidence type="ECO:0000256" key="2">
    <source>
        <dbReference type="ARBA" id="ARBA00022723"/>
    </source>
</evidence>
<reference evidence="6" key="1">
    <citation type="submission" date="2020-07" db="EMBL/GenBank/DDBJ databases">
        <title>A long reads based de novo assembly of the rainbow trout Arlee double haploid line genome.</title>
        <authorList>
            <person name="Gao G."/>
            <person name="Palti Y."/>
        </authorList>
    </citation>
    <scope>NUCLEOTIDE SEQUENCE [LARGE SCALE GENOMIC DNA]</scope>
</reference>
<reference evidence="6" key="3">
    <citation type="submission" date="2025-09" db="UniProtKB">
        <authorList>
            <consortium name="Ensembl"/>
        </authorList>
    </citation>
    <scope>IDENTIFICATION</scope>
</reference>
<keyword evidence="2" id="KW-0479">Metal-binding</keyword>
<reference evidence="6" key="2">
    <citation type="submission" date="2025-08" db="UniProtKB">
        <authorList>
            <consortium name="Ensembl"/>
        </authorList>
    </citation>
    <scope>IDENTIFICATION</scope>
</reference>
<evidence type="ECO:0000256" key="3">
    <source>
        <dbReference type="ARBA" id="ARBA00022737"/>
    </source>
</evidence>
<dbReference type="Ensembl" id="ENSOMYT00000120962.1">
    <property type="protein sequence ID" value="ENSOMYP00000132812.1"/>
    <property type="gene ID" value="ENSOMYG00000003421.2"/>
</dbReference>
<evidence type="ECO:0000313" key="7">
    <source>
        <dbReference type="Proteomes" id="UP000694395"/>
    </source>
</evidence>
<dbReference type="Proteomes" id="UP000694395">
    <property type="component" value="Chromosome 2"/>
</dbReference>
<dbReference type="SUPFAM" id="SSF49562">
    <property type="entry name" value="C2 domain (Calcium/lipid-binding domain, CaLB)"/>
    <property type="match status" value="2"/>
</dbReference>
<dbReference type="FunFam" id="2.60.40.150:FF:000083">
    <property type="entry name" value="Copine 4"/>
    <property type="match status" value="1"/>
</dbReference>